<evidence type="ECO:0000313" key="5">
    <source>
        <dbReference type="EMBL" id="SHJ17169.1"/>
    </source>
</evidence>
<organism evidence="5 6">
    <name type="scientific">Lutispora thermophila DSM 19022</name>
    <dbReference type="NCBI Taxonomy" id="1122184"/>
    <lineage>
        <taxon>Bacteria</taxon>
        <taxon>Bacillati</taxon>
        <taxon>Bacillota</taxon>
        <taxon>Clostridia</taxon>
        <taxon>Lutisporales</taxon>
        <taxon>Lutisporaceae</taxon>
        <taxon>Lutispora</taxon>
    </lineage>
</organism>
<proteinExistence type="predicted"/>
<dbReference type="PANTHER" id="PTHR35788">
    <property type="entry name" value="EXPORTED PROTEIN-RELATED"/>
    <property type="match status" value="1"/>
</dbReference>
<keyword evidence="6" id="KW-1185">Reference proteome</keyword>
<dbReference type="Pfam" id="PF12229">
    <property type="entry name" value="PG_binding_4"/>
    <property type="match status" value="1"/>
</dbReference>
<accession>A0A1M6H507</accession>
<dbReference type="PANTHER" id="PTHR35788:SF1">
    <property type="entry name" value="EXPORTED PROTEIN"/>
    <property type="match status" value="1"/>
</dbReference>
<name>A0A1M6H507_9FIRM</name>
<protein>
    <submittedName>
        <fullName evidence="5">Vancomycin resistance protein YoaR, contains peptidoglycan-binding and VanW domains</fullName>
    </submittedName>
</protein>
<evidence type="ECO:0000256" key="1">
    <source>
        <dbReference type="ARBA" id="ARBA00022729"/>
    </source>
</evidence>
<feature type="domain" description="G5" evidence="4">
    <location>
        <begin position="378"/>
        <end position="457"/>
    </location>
</feature>
<keyword evidence="1" id="KW-0732">Signal</keyword>
<keyword evidence="2" id="KW-0175">Coiled coil</keyword>
<evidence type="ECO:0000256" key="2">
    <source>
        <dbReference type="SAM" id="Coils"/>
    </source>
</evidence>
<feature type="transmembrane region" description="Helical" evidence="3">
    <location>
        <begin position="12"/>
        <end position="32"/>
    </location>
</feature>
<dbReference type="InterPro" id="IPR011098">
    <property type="entry name" value="G5_dom"/>
</dbReference>
<dbReference type="InterPro" id="IPR022029">
    <property type="entry name" value="YoaR-like_PG-bd"/>
</dbReference>
<dbReference type="OrthoDB" id="9797191at2"/>
<evidence type="ECO:0000313" key="6">
    <source>
        <dbReference type="Proteomes" id="UP000184442"/>
    </source>
</evidence>
<gene>
    <name evidence="5" type="ORF">SAMN02745176_02653</name>
</gene>
<feature type="coiled-coil region" evidence="2">
    <location>
        <begin position="172"/>
        <end position="199"/>
    </location>
</feature>
<sequence length="459" mass="51219">MDYREYRLTKAAKITCLEFAICIIGLLLGFFWEINDKNEQWNDLIYPGIKVAGIDLGGKTKLEGNKIIEAEYITPLLEKGLNVIVDGKTYKLDCSRLIKSYDIETGVLKAFETGKALSSINKYKIIKHGISHGYDISYEYDEDYLREFSSIVEMDINREPEDAKISVNFEDKIQVVDDIKGYRLDVEKLEEEVKKGIESGALNEIVIDAPLIETKASITGEDLHVIDAKISSASTNFFSSSVARIKNIELAASAINGIVLMDGEVFSFNERVGERTRERGFQVAPVLEDGSYKLGIGGGICQVSSTLYKAMLDSGLKVIERKAHGLAPSYIGLGLDATVSWGSIDLKMKNDLGYPLLIEAYIKDKNIYIDLFSSSNLKNRTYVIKNDVYQKILPKTEIVSDVDLPLGDVLVVKKGSPGYKVRVIREAYENGQLIGTEVISEDIYKPVNQIVKRGIKNNM</sequence>
<dbReference type="InterPro" id="IPR007391">
    <property type="entry name" value="Vancomycin_resist_VanW"/>
</dbReference>
<keyword evidence="3" id="KW-0812">Transmembrane</keyword>
<dbReference type="Pfam" id="PF04294">
    <property type="entry name" value="VanW"/>
    <property type="match status" value="1"/>
</dbReference>
<keyword evidence="3" id="KW-0472">Membrane</keyword>
<dbReference type="RefSeq" id="WP_073026655.1">
    <property type="nucleotide sequence ID" value="NZ_FQZS01000018.1"/>
</dbReference>
<dbReference type="PROSITE" id="PS51109">
    <property type="entry name" value="G5"/>
    <property type="match status" value="1"/>
</dbReference>
<dbReference type="STRING" id="1122184.SAMN02745176_02653"/>
<dbReference type="EMBL" id="FQZS01000018">
    <property type="protein sequence ID" value="SHJ17169.1"/>
    <property type="molecule type" value="Genomic_DNA"/>
</dbReference>
<dbReference type="Proteomes" id="UP000184442">
    <property type="component" value="Unassembled WGS sequence"/>
</dbReference>
<dbReference type="Pfam" id="PF07501">
    <property type="entry name" value="G5"/>
    <property type="match status" value="1"/>
</dbReference>
<dbReference type="InterPro" id="IPR052913">
    <property type="entry name" value="Glycopeptide_resist_protein"/>
</dbReference>
<dbReference type="Gene3D" id="2.20.230.10">
    <property type="entry name" value="Resuscitation-promoting factor rpfb"/>
    <property type="match status" value="1"/>
</dbReference>
<evidence type="ECO:0000259" key="4">
    <source>
        <dbReference type="PROSITE" id="PS51109"/>
    </source>
</evidence>
<dbReference type="AlphaFoldDB" id="A0A1M6H507"/>
<dbReference type="SMART" id="SM01208">
    <property type="entry name" value="G5"/>
    <property type="match status" value="1"/>
</dbReference>
<evidence type="ECO:0000256" key="3">
    <source>
        <dbReference type="SAM" id="Phobius"/>
    </source>
</evidence>
<reference evidence="5 6" key="1">
    <citation type="submission" date="2016-11" db="EMBL/GenBank/DDBJ databases">
        <authorList>
            <person name="Jaros S."/>
            <person name="Januszkiewicz K."/>
            <person name="Wedrychowicz H."/>
        </authorList>
    </citation>
    <scope>NUCLEOTIDE SEQUENCE [LARGE SCALE GENOMIC DNA]</scope>
    <source>
        <strain evidence="5 6">DSM 19022</strain>
    </source>
</reference>
<keyword evidence="3" id="KW-1133">Transmembrane helix</keyword>